<feature type="compositionally biased region" description="Basic and acidic residues" evidence="1">
    <location>
        <begin position="8"/>
        <end position="24"/>
    </location>
</feature>
<accession>A0ABY2H779</accession>
<feature type="transmembrane region" description="Helical" evidence="2">
    <location>
        <begin position="27"/>
        <end position="49"/>
    </location>
</feature>
<keyword evidence="2" id="KW-0812">Transmembrane</keyword>
<evidence type="ECO:0000313" key="3">
    <source>
        <dbReference type="EMBL" id="TFB03377.1"/>
    </source>
</evidence>
<comment type="caution">
    <text evidence="3">The sequence shown here is derived from an EMBL/GenBank/DDBJ whole genome shotgun (WGS) entry which is preliminary data.</text>
</comment>
<reference evidence="3 4" key="1">
    <citation type="submission" date="2018-01" db="EMBL/GenBank/DDBJ databases">
        <title>Genome characterization of the sugarcane-associated fungus Trichoderma ghanense CCMA-1212 and their application in lignocelulose bioconversion.</title>
        <authorList>
            <person name="Steindorff A.S."/>
            <person name="Mendes T.D."/>
            <person name="Vilela E.S.D."/>
            <person name="Rodrigues D.S."/>
            <person name="Formighieri E.F."/>
            <person name="Melo I.S."/>
            <person name="Favaro L.C.L."/>
        </authorList>
    </citation>
    <scope>NUCLEOTIDE SEQUENCE [LARGE SCALE GENOMIC DNA]</scope>
    <source>
        <strain evidence="3 4">CCMA-1212</strain>
    </source>
</reference>
<protein>
    <recommendedName>
        <fullName evidence="5">SSCRP protein</fullName>
    </recommendedName>
</protein>
<sequence length="170" mass="18685">MAPGYRSPFDHPPPHPKTGRGDHRSEAMLPSLAIILCISAIICIALIAIRSAAESTSVRGRQHGPKDDVLGPRPDMALNEAPTLNHLVERSEKEPPKVTDIRHMMLQEEAYDAERGDVQQPLLPAEEHSSPLGEHVSIIELAARQDDIRGKGSINWHGSNTLNTSWGWMA</sequence>
<dbReference type="EMBL" id="PPTA01000005">
    <property type="protein sequence ID" value="TFB03377.1"/>
    <property type="molecule type" value="Genomic_DNA"/>
</dbReference>
<feature type="region of interest" description="Disordered" evidence="1">
    <location>
        <begin position="1"/>
        <end position="24"/>
    </location>
</feature>
<evidence type="ECO:0000313" key="4">
    <source>
        <dbReference type="Proteomes" id="UP001642720"/>
    </source>
</evidence>
<feature type="region of interest" description="Disordered" evidence="1">
    <location>
        <begin position="55"/>
        <end position="81"/>
    </location>
</feature>
<keyword evidence="2" id="KW-0472">Membrane</keyword>
<evidence type="ECO:0008006" key="5">
    <source>
        <dbReference type="Google" id="ProtNLM"/>
    </source>
</evidence>
<evidence type="ECO:0000256" key="1">
    <source>
        <dbReference type="SAM" id="MobiDB-lite"/>
    </source>
</evidence>
<dbReference type="GeneID" id="300576367"/>
<dbReference type="Proteomes" id="UP001642720">
    <property type="component" value="Unassembled WGS sequence"/>
</dbReference>
<keyword evidence="2" id="KW-1133">Transmembrane helix</keyword>
<organism evidence="3 4">
    <name type="scientific">Trichoderma ghanense</name>
    <dbReference type="NCBI Taxonomy" id="65468"/>
    <lineage>
        <taxon>Eukaryota</taxon>
        <taxon>Fungi</taxon>
        <taxon>Dikarya</taxon>
        <taxon>Ascomycota</taxon>
        <taxon>Pezizomycotina</taxon>
        <taxon>Sordariomycetes</taxon>
        <taxon>Hypocreomycetidae</taxon>
        <taxon>Hypocreales</taxon>
        <taxon>Hypocreaceae</taxon>
        <taxon>Trichoderma</taxon>
    </lineage>
</organism>
<evidence type="ECO:0000256" key="2">
    <source>
        <dbReference type="SAM" id="Phobius"/>
    </source>
</evidence>
<proteinExistence type="predicted"/>
<gene>
    <name evidence="3" type="ORF">CCMA1212_004619</name>
</gene>
<name>A0ABY2H779_9HYPO</name>
<dbReference type="RefSeq" id="XP_073559578.1">
    <property type="nucleotide sequence ID" value="XM_073701917.1"/>
</dbReference>
<keyword evidence="4" id="KW-1185">Reference proteome</keyword>